<dbReference type="GO" id="GO:0031146">
    <property type="term" value="P:SCF-dependent proteasomal ubiquitin-dependent protein catabolic process"/>
    <property type="evidence" value="ECO:0007669"/>
    <property type="project" value="TreeGrafter"/>
</dbReference>
<dbReference type="InterPro" id="IPR045464">
    <property type="entry name" value="Hrt3/FBXO9_C"/>
</dbReference>
<dbReference type="InterPro" id="IPR036047">
    <property type="entry name" value="F-box-like_dom_sf"/>
</dbReference>
<dbReference type="PROSITE" id="PS50005">
    <property type="entry name" value="TPR"/>
    <property type="match status" value="1"/>
</dbReference>
<dbReference type="Proteomes" id="UP000475862">
    <property type="component" value="Unassembled WGS sequence"/>
</dbReference>
<reference evidence="5 6" key="1">
    <citation type="submission" date="2019-08" db="EMBL/GenBank/DDBJ databases">
        <title>The genome of the soybean aphid Biotype 1, its phylome, world population structure and adaptation to the North American continent.</title>
        <authorList>
            <person name="Giordano R."/>
            <person name="Donthu R.K."/>
            <person name="Hernandez A.G."/>
            <person name="Wright C.L."/>
            <person name="Zimin A.V."/>
        </authorList>
    </citation>
    <scope>NUCLEOTIDE SEQUENCE [LARGE SCALE GENOMIC DNA]</scope>
    <source>
        <tissue evidence="5">Whole aphids</tissue>
    </source>
</reference>
<keyword evidence="2" id="KW-0802">TPR repeat</keyword>
<dbReference type="CDD" id="cd22089">
    <property type="entry name" value="F-box_FBXO9"/>
    <property type="match status" value="1"/>
</dbReference>
<dbReference type="Pfam" id="PF19270">
    <property type="entry name" value="FBO_C"/>
    <property type="match status" value="1"/>
</dbReference>
<dbReference type="InterPro" id="IPR001810">
    <property type="entry name" value="F-box_dom"/>
</dbReference>
<dbReference type="InterPro" id="IPR011990">
    <property type="entry name" value="TPR-like_helical_dom_sf"/>
</dbReference>
<feature type="domain" description="F-box protein Hrt3/FBXO9 C-terminal" evidence="4">
    <location>
        <begin position="171"/>
        <end position="279"/>
    </location>
</feature>
<keyword evidence="1" id="KW-0833">Ubl conjugation pathway</keyword>
<dbReference type="EMBL" id="VYZN01000017">
    <property type="protein sequence ID" value="KAE9538169.1"/>
    <property type="molecule type" value="Genomic_DNA"/>
</dbReference>
<sequence length="365" mass="43196">MDATTSTCPEDDAKPLFRKGVDYEREGLHYEAMRCYKRALKLDPNVEKNIADEDFVSRFSSMDTTGDENTVSDECEDEYDNKEDLFLRFQRIMGPQICFPECTQSTTHFSDLPFELVLYIFRFVVSYNLDLRMLEQCAAVCRGWYLCARDPELWRRACSKFWPSDVKDIVQYNGSWRQMFIERPSVLTIGCYISKISYVRRGEESFVDNTNGRSFNVVYYRYLRFYSDGRVVKVQSDDHPSKVVPKLQTRESRIRAPYKVYPGHYRLSGKQLFVTLYSEVELPRGFHRQLGLDKNNQRKTTFNMVLEISKYKSKHNWKLRCTDYEIIYKNSVNKVMVTKYDLSNNRLPPFIFSRVKCYADELHVL</sequence>
<gene>
    <name evidence="5" type="ORF">AGLY_006141</name>
</gene>
<dbReference type="GO" id="GO:0019005">
    <property type="term" value="C:SCF ubiquitin ligase complex"/>
    <property type="evidence" value="ECO:0007669"/>
    <property type="project" value="TreeGrafter"/>
</dbReference>
<feature type="domain" description="F-box" evidence="3">
    <location>
        <begin position="109"/>
        <end position="158"/>
    </location>
</feature>
<organism evidence="5 6">
    <name type="scientific">Aphis glycines</name>
    <name type="common">Soybean aphid</name>
    <dbReference type="NCBI Taxonomy" id="307491"/>
    <lineage>
        <taxon>Eukaryota</taxon>
        <taxon>Metazoa</taxon>
        <taxon>Ecdysozoa</taxon>
        <taxon>Arthropoda</taxon>
        <taxon>Hexapoda</taxon>
        <taxon>Insecta</taxon>
        <taxon>Pterygota</taxon>
        <taxon>Neoptera</taxon>
        <taxon>Paraneoptera</taxon>
        <taxon>Hemiptera</taxon>
        <taxon>Sternorrhyncha</taxon>
        <taxon>Aphidomorpha</taxon>
        <taxon>Aphidoidea</taxon>
        <taxon>Aphididae</taxon>
        <taxon>Aphidini</taxon>
        <taxon>Aphis</taxon>
        <taxon>Aphis</taxon>
    </lineage>
</organism>
<evidence type="ECO:0000259" key="3">
    <source>
        <dbReference type="Pfam" id="PF12937"/>
    </source>
</evidence>
<dbReference type="PANTHER" id="PTHR12874:SF29">
    <property type="entry name" value="F-BOX ONLY PROTEIN 9"/>
    <property type="match status" value="1"/>
</dbReference>
<evidence type="ECO:0000313" key="6">
    <source>
        <dbReference type="Proteomes" id="UP000475862"/>
    </source>
</evidence>
<dbReference type="SMART" id="SM00028">
    <property type="entry name" value="TPR"/>
    <property type="match status" value="1"/>
</dbReference>
<proteinExistence type="predicted"/>
<dbReference type="GO" id="GO:0005737">
    <property type="term" value="C:cytoplasm"/>
    <property type="evidence" value="ECO:0007669"/>
    <property type="project" value="TreeGrafter"/>
</dbReference>
<dbReference type="Gene3D" id="1.20.1280.50">
    <property type="match status" value="1"/>
</dbReference>
<protein>
    <submittedName>
        <fullName evidence="5">Uncharacterized protein</fullName>
    </submittedName>
</protein>
<dbReference type="SUPFAM" id="SSF48452">
    <property type="entry name" value="TPR-like"/>
    <property type="match status" value="1"/>
</dbReference>
<feature type="repeat" description="TPR" evidence="2">
    <location>
        <begin position="13"/>
        <end position="46"/>
    </location>
</feature>
<evidence type="ECO:0000313" key="5">
    <source>
        <dbReference type="EMBL" id="KAE9538169.1"/>
    </source>
</evidence>
<dbReference type="AlphaFoldDB" id="A0A6G0TU67"/>
<evidence type="ECO:0000256" key="1">
    <source>
        <dbReference type="ARBA" id="ARBA00022786"/>
    </source>
</evidence>
<dbReference type="InterPro" id="IPR019734">
    <property type="entry name" value="TPR_rpt"/>
</dbReference>
<dbReference type="PANTHER" id="PTHR12874">
    <property type="entry name" value="F-BOX ONLY PROTEIN 48-RELATED"/>
    <property type="match status" value="1"/>
</dbReference>
<comment type="caution">
    <text evidence="5">The sequence shown here is derived from an EMBL/GenBank/DDBJ whole genome shotgun (WGS) entry which is preliminary data.</text>
</comment>
<keyword evidence="6" id="KW-1185">Reference proteome</keyword>
<evidence type="ECO:0000256" key="2">
    <source>
        <dbReference type="PROSITE-ProRule" id="PRU00339"/>
    </source>
</evidence>
<dbReference type="SUPFAM" id="SSF81383">
    <property type="entry name" value="F-box domain"/>
    <property type="match status" value="1"/>
</dbReference>
<accession>A0A6G0TU67</accession>
<dbReference type="Pfam" id="PF12937">
    <property type="entry name" value="F-box-like"/>
    <property type="match status" value="1"/>
</dbReference>
<name>A0A6G0TU67_APHGL</name>
<dbReference type="OrthoDB" id="2117972at2759"/>
<evidence type="ECO:0000259" key="4">
    <source>
        <dbReference type="Pfam" id="PF19270"/>
    </source>
</evidence>